<gene>
    <name evidence="8" type="ORF">C7M84_006895</name>
</gene>
<feature type="compositionally biased region" description="Basic residues" evidence="6">
    <location>
        <begin position="181"/>
        <end position="196"/>
    </location>
</feature>
<dbReference type="PROSITE" id="PS51504">
    <property type="entry name" value="H15"/>
    <property type="match status" value="1"/>
</dbReference>
<evidence type="ECO:0000256" key="5">
    <source>
        <dbReference type="ARBA" id="ARBA00023242"/>
    </source>
</evidence>
<comment type="subcellular location">
    <subcellularLocation>
        <location evidence="2">Chromosome</location>
    </subcellularLocation>
    <subcellularLocation>
        <location evidence="1">Nucleus</location>
    </subcellularLocation>
</comment>
<evidence type="ECO:0000259" key="7">
    <source>
        <dbReference type="PROSITE" id="PS51504"/>
    </source>
</evidence>
<organism evidence="8 9">
    <name type="scientific">Penaeus vannamei</name>
    <name type="common">Whiteleg shrimp</name>
    <name type="synonym">Litopenaeus vannamei</name>
    <dbReference type="NCBI Taxonomy" id="6689"/>
    <lineage>
        <taxon>Eukaryota</taxon>
        <taxon>Metazoa</taxon>
        <taxon>Ecdysozoa</taxon>
        <taxon>Arthropoda</taxon>
        <taxon>Crustacea</taxon>
        <taxon>Multicrustacea</taxon>
        <taxon>Malacostraca</taxon>
        <taxon>Eumalacostraca</taxon>
        <taxon>Eucarida</taxon>
        <taxon>Decapoda</taxon>
        <taxon>Dendrobranchiata</taxon>
        <taxon>Penaeoidea</taxon>
        <taxon>Penaeidae</taxon>
        <taxon>Penaeus</taxon>
    </lineage>
</organism>
<evidence type="ECO:0000256" key="2">
    <source>
        <dbReference type="ARBA" id="ARBA00004286"/>
    </source>
</evidence>
<keyword evidence="3" id="KW-0158">Chromosome</keyword>
<evidence type="ECO:0000256" key="1">
    <source>
        <dbReference type="ARBA" id="ARBA00004123"/>
    </source>
</evidence>
<dbReference type="EMBL" id="QCYY01001877">
    <property type="protein sequence ID" value="ROT74560.1"/>
    <property type="molecule type" value="Genomic_DNA"/>
</dbReference>
<dbReference type="Pfam" id="PF00538">
    <property type="entry name" value="Linker_histone"/>
    <property type="match status" value="1"/>
</dbReference>
<dbReference type="GO" id="GO:0030261">
    <property type="term" value="P:chromosome condensation"/>
    <property type="evidence" value="ECO:0007669"/>
    <property type="project" value="TreeGrafter"/>
</dbReference>
<comment type="caution">
    <text evidence="8">The sequence shown here is derived from an EMBL/GenBank/DDBJ whole genome shotgun (WGS) entry which is preliminary data.</text>
</comment>
<dbReference type="InterPro" id="IPR036388">
    <property type="entry name" value="WH-like_DNA-bd_sf"/>
</dbReference>
<feature type="region of interest" description="Disordered" evidence="6">
    <location>
        <begin position="176"/>
        <end position="196"/>
    </location>
</feature>
<keyword evidence="4" id="KW-0238">DNA-binding</keyword>
<dbReference type="AlphaFoldDB" id="A0A423TDK2"/>
<dbReference type="SMART" id="SM00526">
    <property type="entry name" value="H15"/>
    <property type="match status" value="1"/>
</dbReference>
<dbReference type="InterPro" id="IPR005818">
    <property type="entry name" value="Histone_H1/H5_H15"/>
</dbReference>
<evidence type="ECO:0000313" key="9">
    <source>
        <dbReference type="Proteomes" id="UP000283509"/>
    </source>
</evidence>
<accession>A0A423TDK2</accession>
<dbReference type="STRING" id="6689.A0A423TDK2"/>
<feature type="region of interest" description="Disordered" evidence="6">
    <location>
        <begin position="1"/>
        <end position="27"/>
    </location>
</feature>
<proteinExistence type="predicted"/>
<evidence type="ECO:0000256" key="4">
    <source>
        <dbReference type="ARBA" id="ARBA00023125"/>
    </source>
</evidence>
<keyword evidence="9" id="KW-1185">Reference proteome</keyword>
<dbReference type="GO" id="GO:0000786">
    <property type="term" value="C:nucleosome"/>
    <property type="evidence" value="ECO:0007669"/>
    <property type="project" value="InterPro"/>
</dbReference>
<dbReference type="GO" id="GO:0003690">
    <property type="term" value="F:double-stranded DNA binding"/>
    <property type="evidence" value="ECO:0007669"/>
    <property type="project" value="TreeGrafter"/>
</dbReference>
<dbReference type="CDD" id="cd00073">
    <property type="entry name" value="H15"/>
    <property type="match status" value="1"/>
</dbReference>
<protein>
    <submittedName>
        <fullName evidence="8">Putative histone H1C-like</fullName>
    </submittedName>
</protein>
<dbReference type="PANTHER" id="PTHR11467">
    <property type="entry name" value="HISTONE H1"/>
    <property type="match status" value="1"/>
</dbReference>
<dbReference type="GO" id="GO:0045910">
    <property type="term" value="P:negative regulation of DNA recombination"/>
    <property type="evidence" value="ECO:0007669"/>
    <property type="project" value="TreeGrafter"/>
</dbReference>
<dbReference type="Proteomes" id="UP000283509">
    <property type="component" value="Unassembled WGS sequence"/>
</dbReference>
<dbReference type="OrthoDB" id="10069608at2759"/>
<dbReference type="InterPro" id="IPR036390">
    <property type="entry name" value="WH_DNA-bd_sf"/>
</dbReference>
<name>A0A423TDK2_PENVA</name>
<evidence type="ECO:0000256" key="6">
    <source>
        <dbReference type="SAM" id="MobiDB-lite"/>
    </source>
</evidence>
<evidence type="ECO:0000256" key="3">
    <source>
        <dbReference type="ARBA" id="ARBA00022454"/>
    </source>
</evidence>
<dbReference type="GO" id="GO:0006334">
    <property type="term" value="P:nucleosome assembly"/>
    <property type="evidence" value="ECO:0007669"/>
    <property type="project" value="InterPro"/>
</dbReference>
<dbReference type="Gene3D" id="1.10.10.10">
    <property type="entry name" value="Winged helix-like DNA-binding domain superfamily/Winged helix DNA-binding domain"/>
    <property type="match status" value="1"/>
</dbReference>
<dbReference type="GO" id="GO:0031492">
    <property type="term" value="F:nucleosomal DNA binding"/>
    <property type="evidence" value="ECO:0007669"/>
    <property type="project" value="TreeGrafter"/>
</dbReference>
<dbReference type="GO" id="GO:0005634">
    <property type="term" value="C:nucleus"/>
    <property type="evidence" value="ECO:0007669"/>
    <property type="project" value="UniProtKB-SubCell"/>
</dbReference>
<dbReference type="PANTHER" id="PTHR11467:SF36">
    <property type="entry name" value="HISTONE 24-RELATED"/>
    <property type="match status" value="1"/>
</dbReference>
<sequence length="196" mass="21480">MTLVPKTPKTPSTPRTAKSLRIPRSTLKTPRSLKAPRTLRTPRRLKASGRCSAKTPRANAKPLTIGDMVFEAVEALNDRRGVSLHSIKKYLRDNKKVDTEAKALSIKNHLKAFVEEGKLVQLAGTGANGTFKIPGKKTTSQKASACSRVVTKVASRPKIGKLPSSIKDRQSFKNATNMHQKVSKKALKGKMGMKRL</sequence>
<reference evidence="8 9" key="1">
    <citation type="submission" date="2018-04" db="EMBL/GenBank/DDBJ databases">
        <authorList>
            <person name="Zhang X."/>
            <person name="Yuan J."/>
            <person name="Li F."/>
            <person name="Xiang J."/>
        </authorList>
    </citation>
    <scope>NUCLEOTIDE SEQUENCE [LARGE SCALE GENOMIC DNA]</scope>
    <source>
        <tissue evidence="8">Muscle</tissue>
    </source>
</reference>
<evidence type="ECO:0000313" key="8">
    <source>
        <dbReference type="EMBL" id="ROT74560.1"/>
    </source>
</evidence>
<feature type="compositionally biased region" description="Low complexity" evidence="6">
    <location>
        <begin position="1"/>
        <end position="17"/>
    </location>
</feature>
<feature type="domain" description="H15" evidence="7">
    <location>
        <begin position="61"/>
        <end position="135"/>
    </location>
</feature>
<reference evidence="8 9" key="2">
    <citation type="submission" date="2019-01" db="EMBL/GenBank/DDBJ databases">
        <title>The decoding of complex shrimp genome reveals the adaptation for benthos swimmer, frequently molting mechanism and breeding impact on genome.</title>
        <authorList>
            <person name="Sun Y."/>
            <person name="Gao Y."/>
            <person name="Yu Y."/>
        </authorList>
    </citation>
    <scope>NUCLEOTIDE SEQUENCE [LARGE SCALE GENOMIC DNA]</scope>
    <source>
        <tissue evidence="8">Muscle</tissue>
    </source>
</reference>
<keyword evidence="5" id="KW-0539">Nucleus</keyword>
<dbReference type="SUPFAM" id="SSF46785">
    <property type="entry name" value="Winged helix' DNA-binding domain"/>
    <property type="match status" value="1"/>
</dbReference>